<evidence type="ECO:0000259" key="1">
    <source>
        <dbReference type="PROSITE" id="PS50943"/>
    </source>
</evidence>
<dbReference type="PROSITE" id="PS50943">
    <property type="entry name" value="HTH_CROC1"/>
    <property type="match status" value="1"/>
</dbReference>
<dbReference type="SUPFAM" id="SSF47413">
    <property type="entry name" value="lambda repressor-like DNA-binding domains"/>
    <property type="match status" value="1"/>
</dbReference>
<sequence>MNRAELADFLRRGRARLEPSDVGLAPGARRRTPGLRREEVAALAGMSVDYYTRLEQSRGPRPSRQMLTALARALRLTDDARDHLFHLVGEEPPRRDVASAHVRPGLLLVLDRLYDSPAQVVTDLGTVLAQNALAKALVGDMLAGPPPERNLTRRFFLDPTARALFPPEDLPAHARDHVAALRAVAAARPDDPEATALVAELRARSEEFAQLWEEHEVSLRRPGTKRFLHPVVGLLELDCEVLLSHHSHHHLIIHTARPGTESRERLELLRVVGTQDMTPTEAVG</sequence>
<evidence type="ECO:0000313" key="2">
    <source>
        <dbReference type="EMBL" id="KUN32381.1"/>
    </source>
</evidence>
<dbReference type="PANTHER" id="PTHR35010:SF2">
    <property type="entry name" value="BLL4672 PROTEIN"/>
    <property type="match status" value="1"/>
</dbReference>
<feature type="domain" description="HTH cro/C1-type" evidence="1">
    <location>
        <begin position="34"/>
        <end position="80"/>
    </location>
</feature>
<dbReference type="Proteomes" id="UP000053398">
    <property type="component" value="Unassembled WGS sequence"/>
</dbReference>
<dbReference type="InterPro" id="IPR041413">
    <property type="entry name" value="MLTR_LBD"/>
</dbReference>
<dbReference type="GO" id="GO:0003677">
    <property type="term" value="F:DNA binding"/>
    <property type="evidence" value="ECO:0007669"/>
    <property type="project" value="InterPro"/>
</dbReference>
<organism evidence="2 3">
    <name type="scientific">Streptomyces corchorusii</name>
    <name type="common">Streptomyces chibaensis</name>
    <dbReference type="NCBI Taxonomy" id="1903"/>
    <lineage>
        <taxon>Bacteria</taxon>
        <taxon>Bacillati</taxon>
        <taxon>Actinomycetota</taxon>
        <taxon>Actinomycetes</taxon>
        <taxon>Kitasatosporales</taxon>
        <taxon>Streptomycetaceae</taxon>
        <taxon>Streptomyces</taxon>
    </lineage>
</organism>
<dbReference type="RefSeq" id="WP_059261628.1">
    <property type="nucleotide sequence ID" value="NZ_KQ948351.1"/>
</dbReference>
<dbReference type="SMART" id="SM00530">
    <property type="entry name" value="HTH_XRE"/>
    <property type="match status" value="1"/>
</dbReference>
<dbReference type="EMBL" id="LMWP01000002">
    <property type="protein sequence ID" value="KUN32381.1"/>
    <property type="molecule type" value="Genomic_DNA"/>
</dbReference>
<dbReference type="AlphaFoldDB" id="A0A117QJW7"/>
<keyword evidence="3" id="KW-1185">Reference proteome</keyword>
<comment type="caution">
    <text evidence="2">The sequence shown here is derived from an EMBL/GenBank/DDBJ whole genome shotgun (WGS) entry which is preliminary data.</text>
</comment>
<reference evidence="2 3" key="1">
    <citation type="submission" date="2015-10" db="EMBL/GenBank/DDBJ databases">
        <title>Draft genome sequence of Streptomyces corchorusii DSM 40340, type strain for the species Streptomyces corchorusii.</title>
        <authorList>
            <person name="Ruckert C."/>
            <person name="Winkler A."/>
            <person name="Kalinowski J."/>
            <person name="Kampfer P."/>
            <person name="Glaeser S."/>
        </authorList>
    </citation>
    <scope>NUCLEOTIDE SEQUENCE [LARGE SCALE GENOMIC DNA]</scope>
    <source>
        <strain evidence="2 3">DSM 40340</strain>
    </source>
</reference>
<accession>A0A117QJW7</accession>
<dbReference type="InterPro" id="IPR001387">
    <property type="entry name" value="Cro/C1-type_HTH"/>
</dbReference>
<dbReference type="InterPro" id="IPR010982">
    <property type="entry name" value="Lambda_DNA-bd_dom_sf"/>
</dbReference>
<gene>
    <name evidence="2" type="ORF">AQJ11_02300</name>
</gene>
<proteinExistence type="predicted"/>
<protein>
    <submittedName>
        <fullName evidence="2">XRE family transcriptional regulator</fullName>
    </submittedName>
</protein>
<dbReference type="CDD" id="cd00093">
    <property type="entry name" value="HTH_XRE"/>
    <property type="match status" value="1"/>
</dbReference>
<dbReference type="PANTHER" id="PTHR35010">
    <property type="entry name" value="BLL4672 PROTEIN-RELATED"/>
    <property type="match status" value="1"/>
</dbReference>
<dbReference type="Pfam" id="PF13560">
    <property type="entry name" value="HTH_31"/>
    <property type="match status" value="1"/>
</dbReference>
<evidence type="ECO:0000313" key="3">
    <source>
        <dbReference type="Proteomes" id="UP000053398"/>
    </source>
</evidence>
<name>A0A117QJW7_STRCK</name>
<dbReference type="Pfam" id="PF17765">
    <property type="entry name" value="MLTR_LBD"/>
    <property type="match status" value="1"/>
</dbReference>
<dbReference type="Gene3D" id="1.10.260.40">
    <property type="entry name" value="lambda repressor-like DNA-binding domains"/>
    <property type="match status" value="1"/>
</dbReference>
<dbReference type="Gene3D" id="3.30.450.180">
    <property type="match status" value="1"/>
</dbReference>